<name>A0A7C9A906_OPUST</name>
<proteinExistence type="predicted"/>
<dbReference type="EMBL" id="GISG01216214">
    <property type="protein sequence ID" value="MBA4662532.1"/>
    <property type="molecule type" value="Transcribed_RNA"/>
</dbReference>
<accession>A0A7C9A906</accession>
<dbReference type="AlphaFoldDB" id="A0A7C9A906"/>
<organism evidence="1">
    <name type="scientific">Opuntia streptacantha</name>
    <name type="common">Prickly pear cactus</name>
    <name type="synonym">Opuntia cardona</name>
    <dbReference type="NCBI Taxonomy" id="393608"/>
    <lineage>
        <taxon>Eukaryota</taxon>
        <taxon>Viridiplantae</taxon>
        <taxon>Streptophyta</taxon>
        <taxon>Embryophyta</taxon>
        <taxon>Tracheophyta</taxon>
        <taxon>Spermatophyta</taxon>
        <taxon>Magnoliopsida</taxon>
        <taxon>eudicotyledons</taxon>
        <taxon>Gunneridae</taxon>
        <taxon>Pentapetalae</taxon>
        <taxon>Caryophyllales</taxon>
        <taxon>Cactineae</taxon>
        <taxon>Cactaceae</taxon>
        <taxon>Opuntioideae</taxon>
        <taxon>Opuntia</taxon>
    </lineage>
</organism>
<sequence length="192" mass="21793">MLVSHRSEILPPFLDKSSLAASVKNTQECDIIRFNALCHHFIKDSKSFSCLAILSKPHHHSCPSNNCVVLYSSKNLHAVIHASTFYIHVEQSIVSTDIYFISKLNSQAMSFLSFIQESHVSTSFKDGCKTKLIWPYSSHPHISEKFKCFAWHPTTHTASCHCCPRYNILGADLVESFKSINQVSKLHIHIDY</sequence>
<reference evidence="1" key="2">
    <citation type="submission" date="2020-07" db="EMBL/GenBank/DDBJ databases">
        <authorList>
            <person name="Vera ALvarez R."/>
            <person name="Arias-Moreno D.M."/>
            <person name="Jimenez-Jacinto V."/>
            <person name="Jimenez-Bremont J.F."/>
            <person name="Swaminathan K."/>
            <person name="Moose S.P."/>
            <person name="Guerrero-Gonzalez M.L."/>
            <person name="Marino-Ramirez L."/>
            <person name="Landsman D."/>
            <person name="Rodriguez-Kessler M."/>
            <person name="Delgado-Sanchez P."/>
        </authorList>
    </citation>
    <scope>NUCLEOTIDE SEQUENCE</scope>
    <source>
        <tissue evidence="1">Cladode</tissue>
    </source>
</reference>
<reference evidence="1" key="1">
    <citation type="journal article" date="2013" name="J. Plant Res.">
        <title>Effect of fungi and light on seed germination of three Opuntia species from semiarid lands of central Mexico.</title>
        <authorList>
            <person name="Delgado-Sanchez P."/>
            <person name="Jimenez-Bremont J.F."/>
            <person name="Guerrero-Gonzalez Mde L."/>
            <person name="Flores J."/>
        </authorList>
    </citation>
    <scope>NUCLEOTIDE SEQUENCE</scope>
    <source>
        <tissue evidence="1">Cladode</tissue>
    </source>
</reference>
<protein>
    <submittedName>
        <fullName evidence="1">Uncharacterized protein</fullName>
    </submittedName>
</protein>
<evidence type="ECO:0000313" key="1">
    <source>
        <dbReference type="EMBL" id="MBA4662532.1"/>
    </source>
</evidence>